<evidence type="ECO:0000313" key="1">
    <source>
        <dbReference type="EMBL" id="SHK82859.1"/>
    </source>
</evidence>
<name>A0A1M6VN29_9BURK</name>
<dbReference type="EMBL" id="FRAB01000040">
    <property type="protein sequence ID" value="SHK82859.1"/>
    <property type="molecule type" value="Genomic_DNA"/>
</dbReference>
<evidence type="ECO:0000313" key="2">
    <source>
        <dbReference type="Proteomes" id="UP000184395"/>
    </source>
</evidence>
<protein>
    <submittedName>
        <fullName evidence="1">Uncharacterized protein</fullName>
    </submittedName>
</protein>
<sequence length="98" mass="10734">MAGGSNPLAWTEEIKASWMVASSKVQHQPAPGDLAAVETRLRDELEVWTCAWYDEAVAANFVRPPYHPDATIIKRLQGYFHAGLAPAEAAVACFGRNH</sequence>
<reference evidence="1 2" key="1">
    <citation type="submission" date="2016-11" db="EMBL/GenBank/DDBJ databases">
        <authorList>
            <person name="Jaros S."/>
            <person name="Januszkiewicz K."/>
            <person name="Wedrychowicz H."/>
        </authorList>
    </citation>
    <scope>NUCLEOTIDE SEQUENCE [LARGE SCALE GENOMIC DNA]</scope>
    <source>
        <strain evidence="1 2">LMG 20594</strain>
    </source>
</reference>
<dbReference type="AlphaFoldDB" id="A0A1M6VN29"/>
<proteinExistence type="predicted"/>
<accession>A0A1M6VN29</accession>
<dbReference type="Proteomes" id="UP000184395">
    <property type="component" value="Unassembled WGS sequence"/>
</dbReference>
<organism evidence="1 2">
    <name type="scientific">Paraburkholderia terricola</name>
    <dbReference type="NCBI Taxonomy" id="169427"/>
    <lineage>
        <taxon>Bacteria</taxon>
        <taxon>Pseudomonadati</taxon>
        <taxon>Pseudomonadota</taxon>
        <taxon>Betaproteobacteria</taxon>
        <taxon>Burkholderiales</taxon>
        <taxon>Burkholderiaceae</taxon>
        <taxon>Paraburkholderia</taxon>
    </lineage>
</organism>
<gene>
    <name evidence="1" type="ORF">SAMN05192548_104028</name>
</gene>